<comment type="subunit">
    <text evidence="4 9">Component of 250-400 kDa complexes called cytochrome oxidase assembly intermediates or COA complexes.</text>
</comment>
<gene>
    <name evidence="11" type="ORF">PsYK624_010890</name>
</gene>
<comment type="subcellular location">
    <subcellularLocation>
        <location evidence="2">Mitochondrion membrane</location>
        <topology evidence="2">Single-pass membrane protein</topology>
    </subcellularLocation>
</comment>
<organism evidence="11 12">
    <name type="scientific">Phanerochaete sordida</name>
    <dbReference type="NCBI Taxonomy" id="48140"/>
    <lineage>
        <taxon>Eukaryota</taxon>
        <taxon>Fungi</taxon>
        <taxon>Dikarya</taxon>
        <taxon>Basidiomycota</taxon>
        <taxon>Agaricomycotina</taxon>
        <taxon>Agaricomycetes</taxon>
        <taxon>Polyporales</taxon>
        <taxon>Phanerochaetaceae</taxon>
        <taxon>Phanerochaete</taxon>
    </lineage>
</organism>
<proteinExistence type="inferred from homology"/>
<keyword evidence="7 9" id="KW-0496">Mitochondrion</keyword>
<evidence type="ECO:0000256" key="8">
    <source>
        <dbReference type="ARBA" id="ARBA00023136"/>
    </source>
</evidence>
<feature type="domain" description="Cytochrome c oxidase assembly factor 3 mitochondrial coiled-coil" evidence="10">
    <location>
        <begin position="25"/>
        <end position="71"/>
    </location>
</feature>
<comment type="caution">
    <text evidence="11">The sequence shown here is derived from an EMBL/GenBank/DDBJ whole genome shotgun (WGS) entry which is preliminary data.</text>
</comment>
<protein>
    <recommendedName>
        <fullName evidence="9">Cytochrome c oxidase assembly factor 3</fullName>
    </recommendedName>
</protein>
<evidence type="ECO:0000256" key="9">
    <source>
        <dbReference type="RuleBase" id="RU367056"/>
    </source>
</evidence>
<accession>A0A9P3FXK6</accession>
<dbReference type="PANTHER" id="PTHR15642">
    <property type="entry name" value="CYTOCHROME C OXIDASE ASSEMBLY FACTOR 3, MITOCHONDRIAL"/>
    <property type="match status" value="1"/>
</dbReference>
<evidence type="ECO:0000256" key="1">
    <source>
        <dbReference type="ARBA" id="ARBA00003064"/>
    </source>
</evidence>
<sequence length="181" mass="19325">MADPYISKRTVNASYRPKSNQMSPGLKRARQPFFLRNTITGFVLASFAVGVWAYSIGAVKQDDFTDVDEEARALARSGASTVQAAVPDAEKKAIERTEAGAPGTGVTPLPIDPAGGAVVAATPISPVAPTQLTRPRGVLASLVYDRHPRLLDPATKTFIWGAPSVDRIGRMGEPPSRVERK</sequence>
<evidence type="ECO:0000256" key="5">
    <source>
        <dbReference type="ARBA" id="ARBA00022692"/>
    </source>
</evidence>
<dbReference type="GO" id="GO:0033617">
    <property type="term" value="P:mitochondrial respiratory chain complex IV assembly"/>
    <property type="evidence" value="ECO:0007669"/>
    <property type="project" value="UniProtKB-UniRule"/>
</dbReference>
<dbReference type="PANTHER" id="PTHR15642:SF3">
    <property type="entry name" value="CYTOCHROME C OXIDASE ASSEMBLY FACTOR 3 HOMOLOG, MITOCHONDRIAL"/>
    <property type="match status" value="1"/>
</dbReference>
<evidence type="ECO:0000256" key="2">
    <source>
        <dbReference type="ARBA" id="ARBA00004304"/>
    </source>
</evidence>
<feature type="transmembrane region" description="Helical" evidence="9">
    <location>
        <begin position="33"/>
        <end position="54"/>
    </location>
</feature>
<keyword evidence="12" id="KW-1185">Reference proteome</keyword>
<evidence type="ECO:0000256" key="7">
    <source>
        <dbReference type="ARBA" id="ARBA00023128"/>
    </source>
</evidence>
<comment type="similarity">
    <text evidence="3 9">Belongs to the COA3 family.</text>
</comment>
<evidence type="ECO:0000313" key="11">
    <source>
        <dbReference type="EMBL" id="GJE85012.1"/>
    </source>
</evidence>
<dbReference type="EMBL" id="BPQB01000001">
    <property type="protein sequence ID" value="GJE85012.1"/>
    <property type="molecule type" value="Genomic_DNA"/>
</dbReference>
<evidence type="ECO:0000256" key="4">
    <source>
        <dbReference type="ARBA" id="ARBA00011351"/>
    </source>
</evidence>
<dbReference type="InterPro" id="IPR041752">
    <property type="entry name" value="Coa3"/>
</dbReference>
<keyword evidence="5 9" id="KW-0812">Transmembrane</keyword>
<dbReference type="GO" id="GO:0005743">
    <property type="term" value="C:mitochondrial inner membrane"/>
    <property type="evidence" value="ECO:0007669"/>
    <property type="project" value="UniProtKB-UniRule"/>
</dbReference>
<keyword evidence="8 9" id="KW-0472">Membrane</keyword>
<keyword evidence="6 9" id="KW-1133">Transmembrane helix</keyword>
<dbReference type="AlphaFoldDB" id="A0A9P3FXK6"/>
<comment type="function">
    <text evidence="1 9">Required for assembly of cytochrome c oxidase (complex IV).</text>
</comment>
<evidence type="ECO:0000256" key="3">
    <source>
        <dbReference type="ARBA" id="ARBA00007035"/>
    </source>
</evidence>
<dbReference type="Proteomes" id="UP000703269">
    <property type="component" value="Unassembled WGS sequence"/>
</dbReference>
<reference evidence="11 12" key="1">
    <citation type="submission" date="2021-08" db="EMBL/GenBank/DDBJ databases">
        <title>Draft Genome Sequence of Phanerochaete sordida strain YK-624.</title>
        <authorList>
            <person name="Mori T."/>
            <person name="Dohra H."/>
            <person name="Suzuki T."/>
            <person name="Kawagishi H."/>
            <person name="Hirai H."/>
        </authorList>
    </citation>
    <scope>NUCLEOTIDE SEQUENCE [LARGE SCALE GENOMIC DNA]</scope>
    <source>
        <strain evidence="11 12">YK-624</strain>
    </source>
</reference>
<keyword evidence="9" id="KW-0999">Mitochondrion inner membrane</keyword>
<dbReference type="Pfam" id="PF09813">
    <property type="entry name" value="Coa3_cc"/>
    <property type="match status" value="1"/>
</dbReference>
<dbReference type="OrthoDB" id="10018333at2759"/>
<evidence type="ECO:0000256" key="6">
    <source>
        <dbReference type="ARBA" id="ARBA00022989"/>
    </source>
</evidence>
<dbReference type="InterPro" id="IPR018628">
    <property type="entry name" value="Coa3_CC"/>
</dbReference>
<name>A0A9P3FXK6_9APHY</name>
<evidence type="ECO:0000313" key="12">
    <source>
        <dbReference type="Proteomes" id="UP000703269"/>
    </source>
</evidence>
<evidence type="ECO:0000259" key="10">
    <source>
        <dbReference type="Pfam" id="PF09813"/>
    </source>
</evidence>